<dbReference type="GO" id="GO:0030245">
    <property type="term" value="P:cellulose catabolic process"/>
    <property type="evidence" value="ECO:0007669"/>
    <property type="project" value="UniProtKB-KW"/>
</dbReference>
<dbReference type="EMBL" id="JABCKI010000020">
    <property type="protein sequence ID" value="KAG5654081.1"/>
    <property type="molecule type" value="Genomic_DNA"/>
</dbReference>
<dbReference type="InterPro" id="IPR018087">
    <property type="entry name" value="Glyco_hydro_5_CS"/>
</dbReference>
<evidence type="ECO:0000313" key="13">
    <source>
        <dbReference type="EMBL" id="KAG5654081.1"/>
    </source>
</evidence>
<evidence type="ECO:0000256" key="4">
    <source>
        <dbReference type="ARBA" id="ARBA00022729"/>
    </source>
</evidence>
<dbReference type="EC" id="3.2.1.4" evidence="3"/>
<evidence type="ECO:0000256" key="1">
    <source>
        <dbReference type="ARBA" id="ARBA00000966"/>
    </source>
</evidence>
<comment type="similarity">
    <text evidence="2 10">Belongs to the glycosyl hydrolase 5 (cellulase A) family.</text>
</comment>
<dbReference type="InterPro" id="IPR017853">
    <property type="entry name" value="GH"/>
</dbReference>
<feature type="domain" description="Glycoside hydrolase family 5" evidence="12">
    <location>
        <begin position="83"/>
        <end position="335"/>
    </location>
</feature>
<comment type="caution">
    <text evidence="13">The sequence shown here is derived from an EMBL/GenBank/DDBJ whole genome shotgun (WGS) entry which is preliminary data.</text>
</comment>
<dbReference type="InterPro" id="IPR001547">
    <property type="entry name" value="Glyco_hydro_5"/>
</dbReference>
<evidence type="ECO:0000313" key="14">
    <source>
        <dbReference type="Proteomes" id="UP000717328"/>
    </source>
</evidence>
<dbReference type="PANTHER" id="PTHR34142:SF5">
    <property type="entry name" value="CBM1 DOMAIN-CONTAINING PROTEIN"/>
    <property type="match status" value="1"/>
</dbReference>
<dbReference type="Proteomes" id="UP000717328">
    <property type="component" value="Unassembled WGS sequence"/>
</dbReference>
<keyword evidence="8 10" id="KW-0326">Glycosidase</keyword>
<evidence type="ECO:0000256" key="10">
    <source>
        <dbReference type="RuleBase" id="RU361153"/>
    </source>
</evidence>
<dbReference type="PROSITE" id="PS00659">
    <property type="entry name" value="GLYCOSYL_HYDROL_F5"/>
    <property type="match status" value="1"/>
</dbReference>
<dbReference type="PANTHER" id="PTHR34142">
    <property type="entry name" value="ENDO-BETA-1,4-GLUCANASE A"/>
    <property type="match status" value="1"/>
</dbReference>
<evidence type="ECO:0000256" key="9">
    <source>
        <dbReference type="ARBA" id="ARBA00023326"/>
    </source>
</evidence>
<dbReference type="SUPFAM" id="SSF51445">
    <property type="entry name" value="(Trans)glycosidases"/>
    <property type="match status" value="1"/>
</dbReference>
<keyword evidence="4 11" id="KW-0732">Signal</keyword>
<evidence type="ECO:0000256" key="5">
    <source>
        <dbReference type="ARBA" id="ARBA00022801"/>
    </source>
</evidence>
<feature type="chain" id="PRO_5040443616" description="cellulase" evidence="11">
    <location>
        <begin position="18"/>
        <end position="429"/>
    </location>
</feature>
<keyword evidence="9" id="KW-0624">Polysaccharide degradation</keyword>
<name>A0A9P7GQ12_9AGAR</name>
<dbReference type="FunFam" id="3.20.20.80:FF:000124">
    <property type="entry name" value="Exported cellulase"/>
    <property type="match status" value="1"/>
</dbReference>
<evidence type="ECO:0000256" key="7">
    <source>
        <dbReference type="ARBA" id="ARBA00023277"/>
    </source>
</evidence>
<protein>
    <recommendedName>
        <fullName evidence="3">cellulase</fullName>
        <ecNumber evidence="3">3.2.1.4</ecNumber>
    </recommendedName>
</protein>
<comment type="catalytic activity">
    <reaction evidence="1">
        <text>Endohydrolysis of (1-&gt;4)-beta-D-glucosidic linkages in cellulose, lichenin and cereal beta-D-glucans.</text>
        <dbReference type="EC" id="3.2.1.4"/>
    </reaction>
</comment>
<evidence type="ECO:0000256" key="8">
    <source>
        <dbReference type="ARBA" id="ARBA00023295"/>
    </source>
</evidence>
<gene>
    <name evidence="13" type="primary">EG5A_1</name>
    <name evidence="13" type="ORF">H0H81_007495</name>
</gene>
<evidence type="ECO:0000256" key="2">
    <source>
        <dbReference type="ARBA" id="ARBA00005641"/>
    </source>
</evidence>
<reference evidence="13" key="2">
    <citation type="submission" date="2021-10" db="EMBL/GenBank/DDBJ databases">
        <title>Phylogenomics reveals ancestral predisposition of the termite-cultivated fungus Termitomyces towards a domesticated lifestyle.</title>
        <authorList>
            <person name="Auxier B."/>
            <person name="Grum-Grzhimaylo A."/>
            <person name="Cardenas M.E."/>
            <person name="Lodge J.D."/>
            <person name="Laessoe T."/>
            <person name="Pedersen O."/>
            <person name="Smith M.E."/>
            <person name="Kuyper T.W."/>
            <person name="Franco-Molano E.A."/>
            <person name="Baroni T.J."/>
            <person name="Aanen D.K."/>
        </authorList>
    </citation>
    <scope>NUCLEOTIDE SEQUENCE</scope>
    <source>
        <strain evidence="13">D49</strain>
    </source>
</reference>
<accession>A0A9P7GQ12</accession>
<keyword evidence="14" id="KW-1185">Reference proteome</keyword>
<evidence type="ECO:0000256" key="3">
    <source>
        <dbReference type="ARBA" id="ARBA00012601"/>
    </source>
</evidence>
<evidence type="ECO:0000259" key="12">
    <source>
        <dbReference type="Pfam" id="PF00150"/>
    </source>
</evidence>
<sequence>MLNFLVCLFALFSTTLAQQPLYAQYYFQCLPGSASSSTGASSTSTSSTPAPSGGLPFIGGVNMAGYDFSVATDGSFTGKGVDPPTAQFAHFAAQGVNVFRIPFAWQLMTPTLGGTIDSTFFARYDKTVQTALNSATKPYVILDLHNYARWNGAIISQGGPSDSQFASIWSQLAAKYKGNPKIIFGLMNEPHDLQSVSTWVNSVQVAVNAIRAAGATSQYLLLPGSSWASAQAFPTEAGPALLKVTDPAGGVSKLIFDVHKYLDSDNSGTHAECTTSNVDVFTTLVNYLKSNGNRQALLSETGGGNTASCITNLKAQLAYVKANSGTLTGFTVWSAGSFDTSYVLTVTPNADGSDQPLWTQAGKYLSCAISLAITIDKTTQYDLISPKAFRYKGQDLVHSCFDRTTLLLIMSGNPFTISMYVLEPRSLLE</sequence>
<organism evidence="13 14">
    <name type="scientific">Sphagnurus paluster</name>
    <dbReference type="NCBI Taxonomy" id="117069"/>
    <lineage>
        <taxon>Eukaryota</taxon>
        <taxon>Fungi</taxon>
        <taxon>Dikarya</taxon>
        <taxon>Basidiomycota</taxon>
        <taxon>Agaricomycotina</taxon>
        <taxon>Agaricomycetes</taxon>
        <taxon>Agaricomycetidae</taxon>
        <taxon>Agaricales</taxon>
        <taxon>Tricholomatineae</taxon>
        <taxon>Lyophyllaceae</taxon>
        <taxon>Sphagnurus</taxon>
    </lineage>
</organism>
<reference evidence="13" key="1">
    <citation type="submission" date="2021-02" db="EMBL/GenBank/DDBJ databases">
        <authorList>
            <person name="Nieuwenhuis M."/>
            <person name="Van De Peppel L.J.J."/>
        </authorList>
    </citation>
    <scope>NUCLEOTIDE SEQUENCE</scope>
    <source>
        <strain evidence="13">D49</strain>
    </source>
</reference>
<evidence type="ECO:0000256" key="11">
    <source>
        <dbReference type="SAM" id="SignalP"/>
    </source>
</evidence>
<feature type="signal peptide" evidence="11">
    <location>
        <begin position="1"/>
        <end position="17"/>
    </location>
</feature>
<keyword evidence="7" id="KW-0119">Carbohydrate metabolism</keyword>
<dbReference type="OrthoDB" id="5823761at2759"/>
<dbReference type="AlphaFoldDB" id="A0A9P7GQ12"/>
<dbReference type="Gene3D" id="3.20.20.80">
    <property type="entry name" value="Glycosidases"/>
    <property type="match status" value="1"/>
</dbReference>
<evidence type="ECO:0000256" key="6">
    <source>
        <dbReference type="ARBA" id="ARBA00023001"/>
    </source>
</evidence>
<keyword evidence="5 10" id="KW-0378">Hydrolase</keyword>
<dbReference type="Pfam" id="PF00150">
    <property type="entry name" value="Cellulase"/>
    <property type="match status" value="1"/>
</dbReference>
<proteinExistence type="inferred from homology"/>
<keyword evidence="6" id="KW-0136">Cellulose degradation</keyword>
<dbReference type="GO" id="GO:0008810">
    <property type="term" value="F:cellulase activity"/>
    <property type="evidence" value="ECO:0007669"/>
    <property type="project" value="UniProtKB-EC"/>
</dbReference>